<dbReference type="NCBIfam" id="TIGR03573">
    <property type="entry name" value="WbuX"/>
    <property type="match status" value="1"/>
</dbReference>
<gene>
    <name evidence="1" type="ORF">A3A13_01030</name>
</gene>
<accession>A0A1F8GH40</accession>
<name>A0A1F8GH40_9BACT</name>
<dbReference type="Proteomes" id="UP000178911">
    <property type="component" value="Unassembled WGS sequence"/>
</dbReference>
<protein>
    <submittedName>
        <fullName evidence="1">LPS biosynthesis protein</fullName>
    </submittedName>
</protein>
<reference evidence="1 2" key="1">
    <citation type="journal article" date="2016" name="Nat. Commun.">
        <title>Thousands of microbial genomes shed light on interconnected biogeochemical processes in an aquifer system.</title>
        <authorList>
            <person name="Anantharaman K."/>
            <person name="Brown C.T."/>
            <person name="Hug L.A."/>
            <person name="Sharon I."/>
            <person name="Castelle C.J."/>
            <person name="Probst A.J."/>
            <person name="Thomas B.C."/>
            <person name="Singh A."/>
            <person name="Wilkins M.J."/>
            <person name="Karaoz U."/>
            <person name="Brodie E.L."/>
            <person name="Williams K.H."/>
            <person name="Hubbard S.S."/>
            <person name="Banfield J.F."/>
        </authorList>
    </citation>
    <scope>NUCLEOTIDE SEQUENCE [LARGE SCALE GENOMIC DNA]</scope>
</reference>
<comment type="caution">
    <text evidence="1">The sequence shown here is derived from an EMBL/GenBank/DDBJ whole genome shotgun (WGS) entry which is preliminary data.</text>
</comment>
<dbReference type="EMBL" id="MGKJ01000010">
    <property type="protein sequence ID" value="OGN24725.1"/>
    <property type="molecule type" value="Genomic_DNA"/>
</dbReference>
<organism evidence="1 2">
    <name type="scientific">Candidatus Yanofskybacteria bacterium RIFCSPLOWO2_01_FULL_43_22</name>
    <dbReference type="NCBI Taxonomy" id="1802695"/>
    <lineage>
        <taxon>Bacteria</taxon>
        <taxon>Candidatus Yanofskyibacteriota</taxon>
    </lineage>
</organism>
<proteinExistence type="predicted"/>
<dbReference type="InterPro" id="IPR020022">
    <property type="entry name" value="N-acetyl_sugar_amidoTrfase"/>
</dbReference>
<dbReference type="STRING" id="1802695.A3A13_01030"/>
<evidence type="ECO:0000313" key="2">
    <source>
        <dbReference type="Proteomes" id="UP000178911"/>
    </source>
</evidence>
<evidence type="ECO:0000313" key="1">
    <source>
        <dbReference type="EMBL" id="OGN24725.1"/>
    </source>
</evidence>
<sequence length="396" mass="46320">MLPKKIQFCSRCVVSNQRPRTEFDKEGVCNACRWAEKKFGDGVDWDKREKELVKLLDKHRSKDGSFDVLVPGSAGKDSALVIHQLKHKYGMHPLQVTWAPFIYTDIGFQNFNNMIQHGFDGITMWPNGMLHRKLSRVAFELKGDPFEPFVWGQKAMPFQLALRFKIPLIFYGENGEVEYGGSFKNASKPHESPDDWDELYLKGAGVNEIIQKAYKMGILSKEEMANHNFEFYKAPAKKDVKRLGLQMHWWSYYKPWVPQENYYYAAKNTGFEANTKRTDATYSKAFSIDDRLDPFHWLLAFIKFGQGRATREACSDVRCGHITREEAVALVQRYDHEFPATYFNDFLTYLGMTEKHFWQIIDQYRQPHIWKKEKGKWKLRFVVSNKSVYGETPKNP</sequence>
<dbReference type="AlphaFoldDB" id="A0A1F8GH40"/>